<feature type="region of interest" description="Disordered" evidence="1">
    <location>
        <begin position="1"/>
        <end position="52"/>
    </location>
</feature>
<proteinExistence type="predicted"/>
<comment type="caution">
    <text evidence="3">The sequence shown here is derived from an EMBL/GenBank/DDBJ whole genome shotgun (WGS) entry which is preliminary data.</text>
</comment>
<name>A0A177TNH7_9BASI</name>
<evidence type="ECO:0000256" key="2">
    <source>
        <dbReference type="SAM" id="Phobius"/>
    </source>
</evidence>
<dbReference type="PANTHER" id="PTHR12992">
    <property type="entry name" value="NUDIX HYDROLASE"/>
    <property type="match status" value="1"/>
</dbReference>
<dbReference type="GO" id="GO:0010945">
    <property type="term" value="F:coenzyme A diphosphatase activity"/>
    <property type="evidence" value="ECO:0007669"/>
    <property type="project" value="InterPro"/>
</dbReference>
<feature type="transmembrane region" description="Helical" evidence="2">
    <location>
        <begin position="607"/>
        <end position="630"/>
    </location>
</feature>
<dbReference type="CDD" id="cd03426">
    <property type="entry name" value="NUDIX_CoAse_Nudt7"/>
    <property type="match status" value="1"/>
</dbReference>
<dbReference type="Pfam" id="PF00293">
    <property type="entry name" value="NUDIX"/>
    <property type="match status" value="1"/>
</dbReference>
<dbReference type="InterPro" id="IPR045121">
    <property type="entry name" value="CoAse"/>
</dbReference>
<keyword evidence="2" id="KW-1133">Transmembrane helix</keyword>
<sequence>MASSSTFSPGPTNADQKDNLTSLLPRLQHALHRIATTRPRTIASPPTQPRRASVAILVRVKPAPQDEGWLAAEFEAALNQADSTNGSGSEVEAETDESSAPAAPPSTTTTTTQSIISDLEQSAENISASELLGASSTSQPAPDASLVHLSQASLGPPPPSTSIQPTPASAATSITAIQQQPRTPPPVPSQLESFFAKPWVQRGTPELLYIKRASRTGDNWSAHVAFPGGRAEPSDENGLYTAMRETWEEVGVDLAEPEFVSIGQLDDREITTSLGKRLLMVLSPYVFLQTSPFSPLPDLQPSEVSSAHWIPLQLLYTPKPRWGLTSVDIASRLAPKSPAVRWVLRALVGKMDFRCVLLPNKPIATANQEGELEEYGNENYPPGERYPSPPPAMSNFLIGSDAPKSSKTELRLWGLTLGMTLDLLSHMSTLLVPGEGPPTSTDTSFLSAPGLAPLLQSYTSAPASAGIGIHALPGTSSTSTTTNAADPLSSAISAPQPPATTRMIASLRSAVEQLRADPRGTSSDWLARMKDELHLTPPPHARALAPSMTSVFPRFSYPDVNFWIWVFGYRYRKIVRAWERGLGTGMERRVNWSGMALGAFYSAVRRALIVAILLRALSMASVITGISWLASRRMRRRRKGLPGLGLDELMPSLFADD</sequence>
<feature type="compositionally biased region" description="Low complexity" evidence="1">
    <location>
        <begin position="161"/>
        <end position="181"/>
    </location>
</feature>
<dbReference type="PROSITE" id="PS51462">
    <property type="entry name" value="NUDIX"/>
    <property type="match status" value="1"/>
</dbReference>
<dbReference type="AlphaFoldDB" id="A0A177TNH7"/>
<evidence type="ECO:0000256" key="1">
    <source>
        <dbReference type="SAM" id="MobiDB-lite"/>
    </source>
</evidence>
<evidence type="ECO:0000313" key="3">
    <source>
        <dbReference type="EMBL" id="KAE8254007.1"/>
    </source>
</evidence>
<dbReference type="Gene3D" id="3.90.79.10">
    <property type="entry name" value="Nucleoside Triphosphate Pyrophosphohydrolase"/>
    <property type="match status" value="1"/>
</dbReference>
<dbReference type="SUPFAM" id="SSF55811">
    <property type="entry name" value="Nudix"/>
    <property type="match status" value="1"/>
</dbReference>
<feature type="compositionally biased region" description="Polar residues" evidence="1">
    <location>
        <begin position="1"/>
        <end position="22"/>
    </location>
</feature>
<accession>A0A177TNH7</accession>
<dbReference type="InterPro" id="IPR000086">
    <property type="entry name" value="NUDIX_hydrolase_dom"/>
</dbReference>
<feature type="region of interest" description="Disordered" evidence="1">
    <location>
        <begin position="476"/>
        <end position="496"/>
    </location>
</feature>
<reference evidence="3" key="2">
    <citation type="journal article" date="2019" name="IMA Fungus">
        <title>Genome sequencing and comparison of five Tilletia species to identify candidate genes for the detection of regulated species infecting wheat.</title>
        <authorList>
            <person name="Nguyen H.D.T."/>
            <person name="Sultana T."/>
            <person name="Kesanakurti P."/>
            <person name="Hambleton S."/>
        </authorList>
    </citation>
    <scope>NUCLEOTIDE SEQUENCE</scope>
    <source>
        <strain evidence="3">DAOMC 236416</strain>
    </source>
</reference>
<feature type="compositionally biased region" description="Low complexity" evidence="1">
    <location>
        <begin position="98"/>
        <end position="112"/>
    </location>
</feature>
<organism evidence="3 4">
    <name type="scientific">Tilletia indica</name>
    <dbReference type="NCBI Taxonomy" id="43049"/>
    <lineage>
        <taxon>Eukaryota</taxon>
        <taxon>Fungi</taxon>
        <taxon>Dikarya</taxon>
        <taxon>Basidiomycota</taxon>
        <taxon>Ustilaginomycotina</taxon>
        <taxon>Exobasidiomycetes</taxon>
        <taxon>Tilletiales</taxon>
        <taxon>Tilletiaceae</taxon>
        <taxon>Tilletia</taxon>
    </lineage>
</organism>
<dbReference type="InterPro" id="IPR015797">
    <property type="entry name" value="NUDIX_hydrolase-like_dom_sf"/>
</dbReference>
<keyword evidence="2" id="KW-0812">Transmembrane</keyword>
<feature type="region of interest" description="Disordered" evidence="1">
    <location>
        <begin position="149"/>
        <end position="188"/>
    </location>
</feature>
<feature type="region of interest" description="Disordered" evidence="1">
    <location>
        <begin position="81"/>
        <end position="113"/>
    </location>
</feature>
<gene>
    <name evidence="3" type="ORF">A4X13_0g3571</name>
</gene>
<reference evidence="3" key="1">
    <citation type="submission" date="2016-04" db="EMBL/GenBank/DDBJ databases">
        <authorList>
            <person name="Nguyen H.D."/>
            <person name="Samba Siva P."/>
            <person name="Cullis J."/>
            <person name="Levesque C.A."/>
            <person name="Hambleton S."/>
        </authorList>
    </citation>
    <scope>NUCLEOTIDE SEQUENCE</scope>
    <source>
        <strain evidence="3">DAOMC 236416</strain>
    </source>
</reference>
<dbReference type="Proteomes" id="UP000077521">
    <property type="component" value="Unassembled WGS sequence"/>
</dbReference>
<keyword evidence="2" id="KW-0472">Membrane</keyword>
<dbReference type="PANTHER" id="PTHR12992:SF44">
    <property type="entry name" value="NUDIX HYDROLASE DOMAIN-CONTAINING PROTEIN"/>
    <property type="match status" value="1"/>
</dbReference>
<protein>
    <submittedName>
        <fullName evidence="3">Uncharacterized protein</fullName>
    </submittedName>
</protein>
<keyword evidence="4" id="KW-1185">Reference proteome</keyword>
<evidence type="ECO:0000313" key="4">
    <source>
        <dbReference type="Proteomes" id="UP000077521"/>
    </source>
</evidence>
<dbReference type="EMBL" id="LWDF02000206">
    <property type="protein sequence ID" value="KAE8254007.1"/>
    <property type="molecule type" value="Genomic_DNA"/>
</dbReference>